<dbReference type="PANTHER" id="PTHR37305:SF2">
    <property type="entry name" value="BACITRACIN TRANSPORT PERMEASE PROTEIN BCRB"/>
    <property type="match status" value="1"/>
</dbReference>
<dbReference type="OrthoDB" id="66636at2"/>
<protein>
    <submittedName>
        <fullName evidence="2">ABC-2 type transport system permease protein</fullName>
    </submittedName>
</protein>
<feature type="transmembrane region" description="Helical" evidence="1">
    <location>
        <begin position="238"/>
        <end position="260"/>
    </location>
</feature>
<sequence>MNKTLYLYEMKKSGIMLLVFSAIILMYVVCVIWMYDPEMMKSLKQMHDSMPQVMSAAGMDVTSTTLIGFLISYLYGFILLVFPMIFIILRSRNLLAGKVEKKNMASLLAAPVSRRIIVQTQILVIITCTAILIIATTVFEMVFCHLWEPGELNISQLCAINISLFILHFFIGGFCMAISAVCNEASLATGISGGIGAVMFLVQMIRNTQISDTVEKFKYFTFFTLYNPGKIADNVESGIIGIAVLGVLGLLFYFFTVILFEKKDLPI</sequence>
<dbReference type="AlphaFoldDB" id="A0A1H3L2U3"/>
<reference evidence="2 3" key="1">
    <citation type="submission" date="2016-10" db="EMBL/GenBank/DDBJ databases">
        <authorList>
            <person name="de Groot N.N."/>
        </authorList>
    </citation>
    <scope>NUCLEOTIDE SEQUENCE [LARGE SCALE GENOMIC DNA]</scope>
    <source>
        <strain evidence="2 3">DSM 14045</strain>
    </source>
</reference>
<keyword evidence="1" id="KW-1133">Transmembrane helix</keyword>
<dbReference type="GO" id="GO:0140359">
    <property type="term" value="F:ABC-type transporter activity"/>
    <property type="evidence" value="ECO:0007669"/>
    <property type="project" value="InterPro"/>
</dbReference>
<dbReference type="PANTHER" id="PTHR37305">
    <property type="entry name" value="INTEGRAL MEMBRANE PROTEIN-RELATED"/>
    <property type="match status" value="1"/>
</dbReference>
<feature type="transmembrane region" description="Helical" evidence="1">
    <location>
        <begin position="66"/>
        <end position="89"/>
    </location>
</feature>
<gene>
    <name evidence="2" type="ORF">SAMN02910414_01896</name>
</gene>
<dbReference type="RefSeq" id="WP_074718390.1">
    <property type="nucleotide sequence ID" value="NZ_FNPG01000023.1"/>
</dbReference>
<feature type="transmembrane region" description="Helical" evidence="1">
    <location>
        <begin position="154"/>
        <end position="178"/>
    </location>
</feature>
<feature type="transmembrane region" description="Helical" evidence="1">
    <location>
        <begin position="15"/>
        <end position="35"/>
    </location>
</feature>
<organism evidence="2 3">
    <name type="scientific">Lachnobacterium bovis DSM 14045</name>
    <dbReference type="NCBI Taxonomy" id="1122142"/>
    <lineage>
        <taxon>Bacteria</taxon>
        <taxon>Bacillati</taxon>
        <taxon>Bacillota</taxon>
        <taxon>Clostridia</taxon>
        <taxon>Lachnospirales</taxon>
        <taxon>Lachnospiraceae</taxon>
        <taxon>Lachnobacterium</taxon>
    </lineage>
</organism>
<dbReference type="Pfam" id="PF12679">
    <property type="entry name" value="ABC2_membrane_2"/>
    <property type="match status" value="1"/>
</dbReference>
<feature type="transmembrane region" description="Helical" evidence="1">
    <location>
        <begin position="185"/>
        <end position="205"/>
    </location>
</feature>
<feature type="transmembrane region" description="Helical" evidence="1">
    <location>
        <begin position="122"/>
        <end position="142"/>
    </location>
</feature>
<keyword evidence="1" id="KW-0812">Transmembrane</keyword>
<dbReference type="Proteomes" id="UP000183918">
    <property type="component" value="Unassembled WGS sequence"/>
</dbReference>
<dbReference type="EMBL" id="FNPG01000023">
    <property type="protein sequence ID" value="SDY58721.1"/>
    <property type="molecule type" value="Genomic_DNA"/>
</dbReference>
<proteinExistence type="predicted"/>
<evidence type="ECO:0000313" key="2">
    <source>
        <dbReference type="EMBL" id="SDY58721.1"/>
    </source>
</evidence>
<dbReference type="STRING" id="1122142.SAMN02910414_01896"/>
<keyword evidence="3" id="KW-1185">Reference proteome</keyword>
<keyword evidence="1" id="KW-0472">Membrane</keyword>
<name>A0A1H3L2U3_9FIRM</name>
<evidence type="ECO:0000313" key="3">
    <source>
        <dbReference type="Proteomes" id="UP000183918"/>
    </source>
</evidence>
<evidence type="ECO:0000256" key="1">
    <source>
        <dbReference type="SAM" id="Phobius"/>
    </source>
</evidence>
<dbReference type="GO" id="GO:0005886">
    <property type="term" value="C:plasma membrane"/>
    <property type="evidence" value="ECO:0007669"/>
    <property type="project" value="UniProtKB-SubCell"/>
</dbReference>
<accession>A0A1H3L2U3</accession>